<organism evidence="5 6">
    <name type="scientific">Kribbella rubisoli</name>
    <dbReference type="NCBI Taxonomy" id="3075929"/>
    <lineage>
        <taxon>Bacteria</taxon>
        <taxon>Bacillati</taxon>
        <taxon>Actinomycetota</taxon>
        <taxon>Actinomycetes</taxon>
        <taxon>Propionibacteriales</taxon>
        <taxon>Kribbellaceae</taxon>
        <taxon>Kribbella</taxon>
    </lineage>
</organism>
<comment type="caution">
    <text evidence="5">The sequence shown here is derived from an EMBL/GenBank/DDBJ whole genome shotgun (WGS) entry which is preliminary data.</text>
</comment>
<dbReference type="GO" id="GO:0043565">
    <property type="term" value="F:sequence-specific DNA binding"/>
    <property type="evidence" value="ECO:0007669"/>
    <property type="project" value="InterPro"/>
</dbReference>
<dbReference type="AlphaFoldDB" id="A0A4Q7X0X1"/>
<dbReference type="InterPro" id="IPR018060">
    <property type="entry name" value="HTH_AraC"/>
</dbReference>
<dbReference type="InterPro" id="IPR009057">
    <property type="entry name" value="Homeodomain-like_sf"/>
</dbReference>
<sequence>MDLISHLIGPARIGATVDKRCLFAADTEMKVPAYADDEAAFHFILDGECTLELPDREIQLTAGDAVLLSDSPAHIIRTSGAGRPRASVETPGTAFDTVNSPSGEVTTDIFCGHYTVASGSGVLLLRSLPDPLVVSFGTDESVRTLAELLRAEAREEGRGTAAILDSLCAALLAMMLRRGGLPGAAPWTALAEPRIAAAVEAVLDDPGADWTLERLAATASMSRATFVRHFARLTPISVAAFVTQLRMMVAADLLTDADQTVATVAGRVGYRSESAFSKAFRSATGSTPGRYRRTLGA</sequence>
<evidence type="ECO:0000256" key="1">
    <source>
        <dbReference type="ARBA" id="ARBA00023015"/>
    </source>
</evidence>
<evidence type="ECO:0000259" key="4">
    <source>
        <dbReference type="PROSITE" id="PS01124"/>
    </source>
</evidence>
<dbReference type="PANTHER" id="PTHR46796:SF7">
    <property type="entry name" value="ARAC FAMILY TRANSCRIPTIONAL REGULATOR"/>
    <property type="match status" value="1"/>
</dbReference>
<name>A0A4Q7X0X1_9ACTN</name>
<evidence type="ECO:0000313" key="6">
    <source>
        <dbReference type="Proteomes" id="UP000292027"/>
    </source>
</evidence>
<evidence type="ECO:0000256" key="2">
    <source>
        <dbReference type="ARBA" id="ARBA00023125"/>
    </source>
</evidence>
<dbReference type="InterPro" id="IPR020449">
    <property type="entry name" value="Tscrpt_reg_AraC-type_HTH"/>
</dbReference>
<dbReference type="InterPro" id="IPR050204">
    <property type="entry name" value="AraC_XylS_family_regulators"/>
</dbReference>
<dbReference type="InterPro" id="IPR032783">
    <property type="entry name" value="AraC_lig"/>
</dbReference>
<dbReference type="RefSeq" id="WP_130445053.1">
    <property type="nucleotide sequence ID" value="NZ_SHKR01000012.1"/>
</dbReference>
<dbReference type="PANTHER" id="PTHR46796">
    <property type="entry name" value="HTH-TYPE TRANSCRIPTIONAL ACTIVATOR RHAS-RELATED"/>
    <property type="match status" value="1"/>
</dbReference>
<dbReference type="Pfam" id="PF12833">
    <property type="entry name" value="HTH_18"/>
    <property type="match status" value="1"/>
</dbReference>
<dbReference type="Gene3D" id="1.10.10.60">
    <property type="entry name" value="Homeodomain-like"/>
    <property type="match status" value="2"/>
</dbReference>
<dbReference type="Proteomes" id="UP000292027">
    <property type="component" value="Unassembled WGS sequence"/>
</dbReference>
<feature type="domain" description="HTH araC/xylS-type" evidence="4">
    <location>
        <begin position="193"/>
        <end position="294"/>
    </location>
</feature>
<dbReference type="Gene3D" id="2.60.120.10">
    <property type="entry name" value="Jelly Rolls"/>
    <property type="match status" value="1"/>
</dbReference>
<dbReference type="GO" id="GO:0003700">
    <property type="term" value="F:DNA-binding transcription factor activity"/>
    <property type="evidence" value="ECO:0007669"/>
    <property type="project" value="InterPro"/>
</dbReference>
<gene>
    <name evidence="5" type="ORF">EV645_3661</name>
</gene>
<dbReference type="Pfam" id="PF12852">
    <property type="entry name" value="Cupin_6"/>
    <property type="match status" value="1"/>
</dbReference>
<evidence type="ECO:0000256" key="3">
    <source>
        <dbReference type="ARBA" id="ARBA00023163"/>
    </source>
</evidence>
<reference evidence="5 6" key="1">
    <citation type="journal article" date="2015" name="Stand. Genomic Sci.">
        <title>Genomic Encyclopedia of Bacterial and Archaeal Type Strains, Phase III: the genomes of soil and plant-associated and newly described type strains.</title>
        <authorList>
            <person name="Whitman W.B."/>
            <person name="Woyke T."/>
            <person name="Klenk H.P."/>
            <person name="Zhou Y."/>
            <person name="Lilburn T.G."/>
            <person name="Beck B.J."/>
            <person name="De Vos P."/>
            <person name="Vandamme P."/>
            <person name="Eisen J.A."/>
            <person name="Garrity G."/>
            <person name="Hugenholtz P."/>
            <person name="Kyrpides N.C."/>
        </authorList>
    </citation>
    <scope>NUCLEOTIDE SEQUENCE [LARGE SCALE GENOMIC DNA]</scope>
    <source>
        <strain evidence="5 6">VKM Ac-2540</strain>
    </source>
</reference>
<keyword evidence="2" id="KW-0238">DNA-binding</keyword>
<keyword evidence="1" id="KW-0805">Transcription regulation</keyword>
<dbReference type="PRINTS" id="PR00032">
    <property type="entry name" value="HTHARAC"/>
</dbReference>
<dbReference type="InterPro" id="IPR014710">
    <property type="entry name" value="RmlC-like_jellyroll"/>
</dbReference>
<protein>
    <submittedName>
        <fullName evidence="5">AraC family transcriptional regulator</fullName>
    </submittedName>
</protein>
<dbReference type="SMART" id="SM00342">
    <property type="entry name" value="HTH_ARAC"/>
    <property type="match status" value="1"/>
</dbReference>
<dbReference type="PROSITE" id="PS01124">
    <property type="entry name" value="HTH_ARAC_FAMILY_2"/>
    <property type="match status" value="1"/>
</dbReference>
<dbReference type="SUPFAM" id="SSF46689">
    <property type="entry name" value="Homeodomain-like"/>
    <property type="match status" value="2"/>
</dbReference>
<dbReference type="EMBL" id="SHKR01000012">
    <property type="protein sequence ID" value="RZU16113.1"/>
    <property type="molecule type" value="Genomic_DNA"/>
</dbReference>
<evidence type="ECO:0000313" key="5">
    <source>
        <dbReference type="EMBL" id="RZU16113.1"/>
    </source>
</evidence>
<proteinExistence type="predicted"/>
<keyword evidence="6" id="KW-1185">Reference proteome</keyword>
<dbReference type="OrthoDB" id="241790at2"/>
<keyword evidence="3" id="KW-0804">Transcription</keyword>
<accession>A0A4Q7X0X1</accession>